<comment type="similarity">
    <text evidence="11">Belongs to the type VI collagen family.</text>
</comment>
<evidence type="ECO:0000256" key="13">
    <source>
        <dbReference type="SAM" id="MobiDB-lite"/>
    </source>
</evidence>
<keyword evidence="3" id="KW-0272">Extracellular matrix</keyword>
<evidence type="ECO:0000256" key="11">
    <source>
        <dbReference type="ARBA" id="ARBA00044000"/>
    </source>
</evidence>
<feature type="compositionally biased region" description="Basic and acidic residues" evidence="13">
    <location>
        <begin position="315"/>
        <end position="324"/>
    </location>
</feature>
<comment type="subcellular location">
    <subcellularLocation>
        <location evidence="1">Secreted</location>
        <location evidence="1">Extracellular space</location>
        <location evidence="1">Extracellular matrix</location>
    </subcellularLocation>
</comment>
<feature type="compositionally biased region" description="Gly residues" evidence="13">
    <location>
        <begin position="443"/>
        <end position="452"/>
    </location>
</feature>
<dbReference type="GeneID" id="103372844"/>
<evidence type="ECO:0000256" key="12">
    <source>
        <dbReference type="ARBA" id="ARBA00070549"/>
    </source>
</evidence>
<dbReference type="RefSeq" id="XP_008300809.1">
    <property type="nucleotide sequence ID" value="XM_008302587.1"/>
</dbReference>
<evidence type="ECO:0000256" key="4">
    <source>
        <dbReference type="ARBA" id="ARBA00022729"/>
    </source>
</evidence>
<dbReference type="CDD" id="cd00198">
    <property type="entry name" value="vWFA"/>
    <property type="match status" value="1"/>
</dbReference>
<evidence type="ECO:0000256" key="7">
    <source>
        <dbReference type="ARBA" id="ARBA00023119"/>
    </source>
</evidence>
<feature type="compositionally biased region" description="Pro residues" evidence="13">
    <location>
        <begin position="567"/>
        <end position="578"/>
    </location>
</feature>
<feature type="domain" description="VWFA" evidence="15">
    <location>
        <begin position="56"/>
        <end position="247"/>
    </location>
</feature>
<evidence type="ECO:0000256" key="14">
    <source>
        <dbReference type="SAM" id="SignalP"/>
    </source>
</evidence>
<keyword evidence="2" id="KW-0964">Secreted</keyword>
<reference evidence="17" key="1">
    <citation type="submission" date="2025-08" db="UniProtKB">
        <authorList>
            <consortium name="RefSeq"/>
        </authorList>
    </citation>
    <scope>IDENTIFICATION</scope>
</reference>
<feature type="domain" description="VWFA" evidence="15">
    <location>
        <begin position="847"/>
        <end position="1029"/>
    </location>
</feature>
<dbReference type="GO" id="GO:0007155">
    <property type="term" value="P:cell adhesion"/>
    <property type="evidence" value="ECO:0007669"/>
    <property type="project" value="UniProtKB-KW"/>
</dbReference>
<evidence type="ECO:0000313" key="16">
    <source>
        <dbReference type="Proteomes" id="UP000694891"/>
    </source>
</evidence>
<dbReference type="GO" id="GO:0005581">
    <property type="term" value="C:collagen trimer"/>
    <property type="evidence" value="ECO:0007669"/>
    <property type="project" value="UniProtKB-KW"/>
</dbReference>
<feature type="compositionally biased region" description="Gly residues" evidence="13">
    <location>
        <begin position="547"/>
        <end position="565"/>
    </location>
</feature>
<feature type="signal peptide" evidence="14">
    <location>
        <begin position="1"/>
        <end position="18"/>
    </location>
</feature>
<dbReference type="PROSITE" id="PS50234">
    <property type="entry name" value="VWFA"/>
    <property type="match status" value="3"/>
</dbReference>
<keyword evidence="8" id="KW-0325">Glycoprotein</keyword>
<dbReference type="PRINTS" id="PR00453">
    <property type="entry name" value="VWFADOMAIN"/>
</dbReference>
<accession>A0A9Y4NP26</accession>
<dbReference type="Gene3D" id="3.40.50.410">
    <property type="entry name" value="von Willebrand factor, type A domain"/>
    <property type="match status" value="3"/>
</dbReference>
<proteinExistence type="inferred from homology"/>
<keyword evidence="4 14" id="KW-0732">Signal</keyword>
<dbReference type="FunFam" id="3.40.50.410:FF:000052">
    <property type="entry name" value="collagen alpha-2(VI) chain isoform X1"/>
    <property type="match status" value="1"/>
</dbReference>
<keyword evidence="6" id="KW-0130">Cell adhesion</keyword>
<evidence type="ECO:0000256" key="9">
    <source>
        <dbReference type="ARBA" id="ARBA00023278"/>
    </source>
</evidence>
<feature type="compositionally biased region" description="Basic and acidic residues" evidence="13">
    <location>
        <begin position="579"/>
        <end position="588"/>
    </location>
</feature>
<evidence type="ECO:0000259" key="15">
    <source>
        <dbReference type="PROSITE" id="PS50234"/>
    </source>
</evidence>
<dbReference type="FunFam" id="3.40.50.410:FF:000026">
    <property type="entry name" value="Collagen, type VI, alpha 1"/>
    <property type="match status" value="1"/>
</dbReference>
<dbReference type="InterPro" id="IPR050525">
    <property type="entry name" value="ECM_Assembly_Org"/>
</dbReference>
<sequence length="1034" mass="109097">MAIISGLIFLCVLQAAVPQPAPPRGDSPEPTQAPFPPQPIPGPGDCQPKIIDCPIRLYFTIDTSETIALQEPPPGSLVNSIRNFTKIFVQKLEDKEYKGQIAISWSIGGLHFSQTQVVFSNFTSKDNFTRSLQDIVYLGKGTYIDCALKRMTYQMSQNYTGKKPIPFSVVITDGHVTGNPCGGIKTMAEKAREQGIHIFSVAASRVIDDLGMREIASSPTELFRDNYVVVELIDNRLHISTATIDRIIKAMEYQAYLQCYKPFCYEIPGGPGPKGSPGQKGIKGGRGNIGAKGEKGKQGDPGIEGPIGRPGPKGEIGHKGDKGDIGLGGAKGVKGAPGKNGTDGQKGKIGRIGAAGCKGDPGDKGPDGYAGEVGETGTPGDPGEKGDPGIPGKSGPPGPDGERGPKGETGNPGIPGMPGEHGIPGPKGLPGPKGERGSRGDPGTKGGPGPDGQKGTKGERGPEGGRGRPGEDGLKGSKGDQGLPGPRGPPGEPGGPGEDGSLGNPGEPGPRGDSGPPGPTGDKGRAGFNYPGPRGPTGDRGDPGRLGPRGGRGECGAKGGPGNKGPPGEPGQPGPPGEPGERGRRGDPGLDGGPGPEGDPGLNDCDVMTYIRETCGCCDCEKQCGALDIIFVIDSSESIGETNFTLEKNFVVNTVNRLGSMASDPKSLTGTRVGVVQFSHLGTFEAILLNDANINSMSAFKTAVKNLKWIAGGTFTPSAMKFTYDTLIKTSRRAGAKINVVVVTDGRYDPNDNDDSKLRSLCHPGVDVNAIGVGDMFDKIHDSETLRSIVCNATGRITAMKRYTDLMAEDFMERMETVLCPNPIIKCPDLPCKNAPDVAPCVGRPVDLVFLLDGSERLGTENFRYVGEFVQKVADRLGLARSRSDRMRARLALTEFGREYENHVAFPLTHDPVTISNGMRALPYLDSSSSVGPAIFHTIDNVLGRGNTRQTRRHAELSFVFITDGITNSSHLDEAVSAMRGQQVVSTVIATGSDVDQEVLTKLAMEDQDAIFKIQKYTDLVDSRFFDRFLRWVC</sequence>
<evidence type="ECO:0000256" key="1">
    <source>
        <dbReference type="ARBA" id="ARBA00004498"/>
    </source>
</evidence>
<dbReference type="Pfam" id="PF00092">
    <property type="entry name" value="VWA"/>
    <property type="match status" value="3"/>
</dbReference>
<evidence type="ECO:0000313" key="17">
    <source>
        <dbReference type="RefSeq" id="XP_008300809.1"/>
    </source>
</evidence>
<feature type="compositionally biased region" description="Basic and acidic residues" evidence="13">
    <location>
        <begin position="454"/>
        <end position="478"/>
    </location>
</feature>
<evidence type="ECO:0000256" key="6">
    <source>
        <dbReference type="ARBA" id="ARBA00022889"/>
    </source>
</evidence>
<dbReference type="Proteomes" id="UP000694891">
    <property type="component" value="Unplaced"/>
</dbReference>
<organism evidence="16 17">
    <name type="scientific">Stegastes partitus</name>
    <name type="common">bicolor damselfish</name>
    <dbReference type="NCBI Taxonomy" id="144197"/>
    <lineage>
        <taxon>Eukaryota</taxon>
        <taxon>Metazoa</taxon>
        <taxon>Chordata</taxon>
        <taxon>Craniata</taxon>
        <taxon>Vertebrata</taxon>
        <taxon>Euteleostomi</taxon>
        <taxon>Actinopterygii</taxon>
        <taxon>Neopterygii</taxon>
        <taxon>Teleostei</taxon>
        <taxon>Neoteleostei</taxon>
        <taxon>Acanthomorphata</taxon>
        <taxon>Ovalentaria</taxon>
        <taxon>Pomacentridae</taxon>
        <taxon>Stegastes</taxon>
    </lineage>
</organism>
<keyword evidence="7" id="KW-0176">Collagen</keyword>
<dbReference type="InterPro" id="IPR008160">
    <property type="entry name" value="Collagen"/>
</dbReference>
<dbReference type="Pfam" id="PF01391">
    <property type="entry name" value="Collagen"/>
    <property type="match status" value="2"/>
</dbReference>
<evidence type="ECO:0000256" key="10">
    <source>
        <dbReference type="ARBA" id="ARBA00043858"/>
    </source>
</evidence>
<keyword evidence="16" id="KW-1185">Reference proteome</keyword>
<dbReference type="SMART" id="SM00327">
    <property type="entry name" value="VWA"/>
    <property type="match status" value="3"/>
</dbReference>
<name>A0A9Y4NP26_9TELE</name>
<keyword evidence="9" id="KW-0379">Hydroxylation</keyword>
<evidence type="ECO:0000256" key="2">
    <source>
        <dbReference type="ARBA" id="ARBA00022525"/>
    </source>
</evidence>
<gene>
    <name evidence="17" type="primary">LOC103372844</name>
</gene>
<feature type="compositionally biased region" description="Gly residues" evidence="13">
    <location>
        <begin position="281"/>
        <end position="290"/>
    </location>
</feature>
<feature type="region of interest" description="Disordered" evidence="13">
    <location>
        <begin position="20"/>
        <end position="41"/>
    </location>
</feature>
<evidence type="ECO:0000256" key="5">
    <source>
        <dbReference type="ARBA" id="ARBA00022737"/>
    </source>
</evidence>
<dbReference type="InterPro" id="IPR002035">
    <property type="entry name" value="VWF_A"/>
</dbReference>
<dbReference type="FunFam" id="3.40.50.410:FF:000027">
    <property type="entry name" value="collagen alpha-2(VI) chain isoform X1"/>
    <property type="match status" value="1"/>
</dbReference>
<evidence type="ECO:0000256" key="8">
    <source>
        <dbReference type="ARBA" id="ARBA00023180"/>
    </source>
</evidence>
<feature type="region of interest" description="Disordered" evidence="13">
    <location>
        <begin position="271"/>
        <end position="600"/>
    </location>
</feature>
<feature type="chain" id="PRO_5041202157" description="Collagen alpha-2(VI) chain" evidence="14">
    <location>
        <begin position="19"/>
        <end position="1034"/>
    </location>
</feature>
<feature type="compositionally biased region" description="Gly residues" evidence="13">
    <location>
        <begin position="589"/>
        <end position="598"/>
    </location>
</feature>
<dbReference type="SUPFAM" id="SSF53300">
    <property type="entry name" value="vWA-like"/>
    <property type="match status" value="3"/>
</dbReference>
<protein>
    <recommendedName>
        <fullName evidence="12">Collagen alpha-2(VI) chain</fullName>
    </recommendedName>
</protein>
<dbReference type="InterPro" id="IPR036465">
    <property type="entry name" value="vWFA_dom_sf"/>
</dbReference>
<keyword evidence="5" id="KW-0677">Repeat</keyword>
<feature type="domain" description="VWFA" evidence="15">
    <location>
        <begin position="628"/>
        <end position="815"/>
    </location>
</feature>
<dbReference type="AlphaFoldDB" id="A0A9Y4NP26"/>
<dbReference type="PANTHER" id="PTHR24020">
    <property type="entry name" value="COLLAGEN ALPHA"/>
    <property type="match status" value="1"/>
</dbReference>
<comment type="function">
    <text evidence="10">Collagen VI acts as a cell-binding protein.</text>
</comment>
<dbReference type="PANTHER" id="PTHR24020:SF29">
    <property type="entry name" value="COLLAGEN ALPHA-2(VI) CHAIN"/>
    <property type="match status" value="1"/>
</dbReference>
<evidence type="ECO:0000256" key="3">
    <source>
        <dbReference type="ARBA" id="ARBA00022530"/>
    </source>
</evidence>